<evidence type="ECO:0000256" key="12">
    <source>
        <dbReference type="ARBA" id="ARBA00023306"/>
    </source>
</evidence>
<evidence type="ECO:0000256" key="8">
    <source>
        <dbReference type="ARBA" id="ARBA00022840"/>
    </source>
</evidence>
<keyword evidence="9 15" id="KW-1133">Transmembrane helix</keyword>
<dbReference type="SMART" id="SM00382">
    <property type="entry name" value="AAA"/>
    <property type="match status" value="1"/>
</dbReference>
<dbReference type="SUPFAM" id="SSF46785">
    <property type="entry name" value="Winged helix' DNA-binding domain"/>
    <property type="match status" value="1"/>
</dbReference>
<feature type="transmembrane region" description="Helical" evidence="15">
    <location>
        <begin position="42"/>
        <end position="66"/>
    </location>
</feature>
<evidence type="ECO:0000256" key="4">
    <source>
        <dbReference type="ARBA" id="ARBA00022618"/>
    </source>
</evidence>
<dbReference type="RefSeq" id="WP_194848214.1">
    <property type="nucleotide sequence ID" value="NZ_JAAEJV010000049.1"/>
</dbReference>
<dbReference type="Pfam" id="PF17854">
    <property type="entry name" value="FtsK_alpha"/>
    <property type="match status" value="1"/>
</dbReference>
<comment type="subcellular location">
    <subcellularLocation>
        <location evidence="1">Cell membrane</location>
        <topology evidence="1">Multi-pass membrane protein</topology>
    </subcellularLocation>
</comment>
<dbReference type="CDD" id="cd01127">
    <property type="entry name" value="TrwB_TraG_TraD_VirD4"/>
    <property type="match status" value="1"/>
</dbReference>
<proteinExistence type="inferred from homology"/>
<dbReference type="SMART" id="SM00843">
    <property type="entry name" value="Ftsk_gamma"/>
    <property type="match status" value="1"/>
</dbReference>
<dbReference type="Pfam" id="PF09397">
    <property type="entry name" value="FtsK_gamma"/>
    <property type="match status" value="1"/>
</dbReference>
<comment type="subunit">
    <text evidence="13">Homohexamer. Forms a ring that surrounds DNA.</text>
</comment>
<dbReference type="InterPro" id="IPR050206">
    <property type="entry name" value="FtsK/SpoIIIE/SftA"/>
</dbReference>
<dbReference type="InterPro" id="IPR025199">
    <property type="entry name" value="FtsK_4TM"/>
</dbReference>
<comment type="similarity">
    <text evidence="2">Belongs to the FtsK/SpoIIIE/SftA family.</text>
</comment>
<dbReference type="SUPFAM" id="SSF52540">
    <property type="entry name" value="P-loop containing nucleoside triphosphate hydrolases"/>
    <property type="match status" value="1"/>
</dbReference>
<dbReference type="Gene3D" id="3.40.50.300">
    <property type="entry name" value="P-loop containing nucleotide triphosphate hydrolases"/>
    <property type="match status" value="1"/>
</dbReference>
<evidence type="ECO:0000256" key="11">
    <source>
        <dbReference type="ARBA" id="ARBA00023136"/>
    </source>
</evidence>
<evidence type="ECO:0000256" key="6">
    <source>
        <dbReference type="ARBA" id="ARBA00022741"/>
    </source>
</evidence>
<dbReference type="PANTHER" id="PTHR22683:SF41">
    <property type="entry name" value="DNA TRANSLOCASE FTSK"/>
    <property type="match status" value="1"/>
</dbReference>
<dbReference type="PANTHER" id="PTHR22683">
    <property type="entry name" value="SPORULATION PROTEIN RELATED"/>
    <property type="match status" value="1"/>
</dbReference>
<dbReference type="InterPro" id="IPR036390">
    <property type="entry name" value="WH_DNA-bd_sf"/>
</dbReference>
<evidence type="ECO:0000256" key="2">
    <source>
        <dbReference type="ARBA" id="ARBA00006474"/>
    </source>
</evidence>
<keyword evidence="8 14" id="KW-0067">ATP-binding</keyword>
<evidence type="ECO:0000256" key="15">
    <source>
        <dbReference type="SAM" id="Phobius"/>
    </source>
</evidence>
<reference evidence="17 18" key="1">
    <citation type="submission" date="2020-01" db="EMBL/GenBank/DDBJ databases">
        <title>Draft genome sequence of Cand. Neptunochlamydia vexilliferae K9.</title>
        <authorList>
            <person name="Schulz F."/>
            <person name="Koestlbacher S."/>
            <person name="Wascher F."/>
            <person name="Pizzetti I."/>
            <person name="Horn M."/>
        </authorList>
    </citation>
    <scope>NUCLEOTIDE SEQUENCE [LARGE SCALE GENOMIC DNA]</scope>
    <source>
        <strain evidence="17 18">K9</strain>
    </source>
</reference>
<evidence type="ECO:0000256" key="13">
    <source>
        <dbReference type="ARBA" id="ARBA00025923"/>
    </source>
</evidence>
<evidence type="ECO:0000313" key="17">
    <source>
        <dbReference type="EMBL" id="MBF5059898.1"/>
    </source>
</evidence>
<keyword evidence="5 15" id="KW-0812">Transmembrane</keyword>
<evidence type="ECO:0000313" key="18">
    <source>
        <dbReference type="Proteomes" id="UP001194714"/>
    </source>
</evidence>
<comment type="caution">
    <text evidence="17">The sequence shown here is derived from an EMBL/GenBank/DDBJ whole genome shotgun (WGS) entry which is preliminary data.</text>
</comment>
<dbReference type="InterPro" id="IPR003593">
    <property type="entry name" value="AAA+_ATPase"/>
</dbReference>
<dbReference type="Gene3D" id="3.30.980.40">
    <property type="match status" value="1"/>
</dbReference>
<keyword evidence="10" id="KW-0238">DNA-binding</keyword>
<keyword evidence="6 14" id="KW-0547">Nucleotide-binding</keyword>
<organism evidence="17 18">
    <name type="scientific">Candidatus Neptunichlamydia vexilliferae</name>
    <dbReference type="NCBI Taxonomy" id="1651774"/>
    <lineage>
        <taxon>Bacteria</taxon>
        <taxon>Pseudomonadati</taxon>
        <taxon>Chlamydiota</taxon>
        <taxon>Chlamydiia</taxon>
        <taxon>Parachlamydiales</taxon>
        <taxon>Simkaniaceae</taxon>
        <taxon>Candidatus Neptunichlamydia</taxon>
    </lineage>
</organism>
<dbReference type="PROSITE" id="PS50901">
    <property type="entry name" value="FTSK"/>
    <property type="match status" value="1"/>
</dbReference>
<sequence>MDKKKRLHPEVQGLLVLVGSFLLFLCILSFTHTSPQKNWFGVIGYGIGYGMLWTFGLSAYLIATYIGWIGWKKLMGSPIGGLKMKTLYLGIGIVSLSALLNLLTEVGGFSNGLIESRVISEIYEVYYPYHQKLARFNLGGVPLYYLYRDLPIFNLQHLLSNVGVMITFSLTGIMALILFTNTRVIPLAKKCWEFVKETGKFLKKVAKDFKPRKVKKKVVPIVPVFSPRPPVQEREVMEEEEEEELSDLKISTHLEKRPAPGRKVKTMDNKKYVGAYRRYRLPPLNLLTNAKKVDQPTLKKDLERQAKILEETLLSFGVEGRVGEINCGPTITSFEVHPPTGVKVQKIKVLENDIALNLQAKSIRIIAPIPGKAAVGVEVPSLYPQEVGFKEMLSEYQKGSKKLHIPIMLGQTVTGDNVLCDLTKMPHCIIAGATGSGKSVCINSIVMSILMTARPDEVKILLVDPKKVELSSYTNLPHMIAPVITEAHGAYAALNWLVKEMEERYEILKRLKLRNIHAFNNRKYNPEKEEELAGGMEIPRKMPYIVGIIDEFADLMMASSSDLETPIARIAQMARAVGIHLILATQRPSREVITGLIKANFPSRIAFKVASRVNSQIILDENGAENLLGNGDLLFLPPGSHNLTRAQGVFVRDEDINQVIEHIERQLGPQYLIKSFDQMASADLGGVGAGEGKDDLYSQAYQIITETGTASTTFLQRKLKIGYARAASLMDELESNGIIGSPDGSRRRVLLKKD</sequence>
<dbReference type="EMBL" id="JAAEJV010000049">
    <property type="protein sequence ID" value="MBF5059898.1"/>
    <property type="molecule type" value="Genomic_DNA"/>
</dbReference>
<evidence type="ECO:0000256" key="9">
    <source>
        <dbReference type="ARBA" id="ARBA00022989"/>
    </source>
</evidence>
<evidence type="ECO:0000256" key="3">
    <source>
        <dbReference type="ARBA" id="ARBA00022475"/>
    </source>
</evidence>
<dbReference type="InterPro" id="IPR036388">
    <property type="entry name" value="WH-like_DNA-bd_sf"/>
</dbReference>
<evidence type="ECO:0000256" key="10">
    <source>
        <dbReference type="ARBA" id="ARBA00023125"/>
    </source>
</evidence>
<keyword evidence="18" id="KW-1185">Reference proteome</keyword>
<keyword evidence="11 15" id="KW-0472">Membrane</keyword>
<feature type="binding site" evidence="14">
    <location>
        <begin position="432"/>
        <end position="439"/>
    </location>
    <ligand>
        <name>ATP</name>
        <dbReference type="ChEBI" id="CHEBI:30616"/>
    </ligand>
</feature>
<dbReference type="Pfam" id="PF13491">
    <property type="entry name" value="FtsK_4TM"/>
    <property type="match status" value="1"/>
</dbReference>
<dbReference type="Proteomes" id="UP001194714">
    <property type="component" value="Unassembled WGS sequence"/>
</dbReference>
<gene>
    <name evidence="17" type="ORF">NEPTK9_001421</name>
</gene>
<evidence type="ECO:0000256" key="14">
    <source>
        <dbReference type="PROSITE-ProRule" id="PRU00289"/>
    </source>
</evidence>
<keyword evidence="4" id="KW-0132">Cell division</keyword>
<dbReference type="InterPro" id="IPR018541">
    <property type="entry name" value="Ftsk_gamma"/>
</dbReference>
<protein>
    <submittedName>
        <fullName evidence="17">DNA translocase FtsK</fullName>
    </submittedName>
</protein>
<dbReference type="InterPro" id="IPR002543">
    <property type="entry name" value="FtsK_dom"/>
</dbReference>
<evidence type="ECO:0000256" key="1">
    <source>
        <dbReference type="ARBA" id="ARBA00004651"/>
    </source>
</evidence>
<keyword evidence="3" id="KW-1003">Cell membrane</keyword>
<keyword evidence="12" id="KW-0131">Cell cycle</keyword>
<accession>A0ABS0B0H9</accession>
<evidence type="ECO:0000256" key="5">
    <source>
        <dbReference type="ARBA" id="ARBA00022692"/>
    </source>
</evidence>
<evidence type="ECO:0000259" key="16">
    <source>
        <dbReference type="PROSITE" id="PS50901"/>
    </source>
</evidence>
<dbReference type="Pfam" id="PF01580">
    <property type="entry name" value="FtsK_SpoIIIE"/>
    <property type="match status" value="1"/>
</dbReference>
<feature type="domain" description="FtsK" evidence="16">
    <location>
        <begin position="415"/>
        <end position="616"/>
    </location>
</feature>
<dbReference type="InterPro" id="IPR027417">
    <property type="entry name" value="P-loop_NTPase"/>
</dbReference>
<dbReference type="Gene3D" id="1.10.10.10">
    <property type="entry name" value="Winged helix-like DNA-binding domain superfamily/Winged helix DNA-binding domain"/>
    <property type="match status" value="1"/>
</dbReference>
<feature type="transmembrane region" description="Helical" evidence="15">
    <location>
        <begin position="158"/>
        <end position="180"/>
    </location>
</feature>
<keyword evidence="7" id="KW-0159">Chromosome partition</keyword>
<name>A0ABS0B0H9_9BACT</name>
<dbReference type="InterPro" id="IPR041027">
    <property type="entry name" value="FtsK_alpha"/>
</dbReference>
<evidence type="ECO:0000256" key="7">
    <source>
        <dbReference type="ARBA" id="ARBA00022829"/>
    </source>
</evidence>
<feature type="transmembrane region" description="Helical" evidence="15">
    <location>
        <begin position="12"/>
        <end position="30"/>
    </location>
</feature>